<proteinExistence type="predicted"/>
<feature type="binding site" evidence="6">
    <location>
        <position position="84"/>
    </location>
    <ligand>
        <name>S-adenosyl-L-methionine</name>
        <dbReference type="ChEBI" id="CHEBI:59789"/>
    </ligand>
</feature>
<evidence type="ECO:0000259" key="7">
    <source>
        <dbReference type="PROSITE" id="PS50123"/>
    </source>
</evidence>
<dbReference type="Gene3D" id="1.10.155.10">
    <property type="entry name" value="Chemotaxis receptor methyltransferase CheR, N-terminal domain"/>
    <property type="match status" value="1"/>
</dbReference>
<keyword evidence="3 5" id="KW-0808">Transferase</keyword>
<evidence type="ECO:0000313" key="8">
    <source>
        <dbReference type="EMBL" id="RDH82187.1"/>
    </source>
</evidence>
<dbReference type="EMBL" id="QFXE01000021">
    <property type="protein sequence ID" value="RDH82187.1"/>
    <property type="molecule type" value="Genomic_DNA"/>
</dbReference>
<evidence type="ECO:0000313" key="9">
    <source>
        <dbReference type="Proteomes" id="UP000254771"/>
    </source>
</evidence>
<reference evidence="8 9" key="1">
    <citation type="journal article" date="2018" name="ISME J.">
        <title>Endosymbiont genomes yield clues of tubeworm success.</title>
        <authorList>
            <person name="Li Y."/>
            <person name="Liles M.R."/>
            <person name="Halanych K.M."/>
        </authorList>
    </citation>
    <scope>NUCLEOTIDE SEQUENCE [LARGE SCALE GENOMIC DNA]</scope>
    <source>
        <strain evidence="8">A1462</strain>
    </source>
</reference>
<keyword evidence="2 5" id="KW-0489">Methyltransferase</keyword>
<feature type="binding site" evidence="6">
    <location>
        <position position="78"/>
    </location>
    <ligand>
        <name>S-adenosyl-L-methionine</name>
        <dbReference type="ChEBI" id="CHEBI:59789"/>
    </ligand>
</feature>
<comment type="caution">
    <text evidence="8">The sequence shown here is derived from an EMBL/GenBank/DDBJ whole genome shotgun (WGS) entry which is preliminary data.</text>
</comment>
<evidence type="ECO:0000256" key="5">
    <source>
        <dbReference type="PIRNR" id="PIRNR000410"/>
    </source>
</evidence>
<dbReference type="GO" id="GO:0008983">
    <property type="term" value="F:protein-glutamate O-methyltransferase activity"/>
    <property type="evidence" value="ECO:0007669"/>
    <property type="project" value="UniProtKB-EC"/>
</dbReference>
<sequence>MRDREFEFTRADFEFLRGIANQRTGIVVSDDKFDMFYSRLSRRVRKLGMATFSEYCDLIRANQDGDEMVELVNSITTNLTAFFRENHHFEYLANTVIPELLAKNSAERNIRIWSAGCSTGEEPYSLSITLNEVLAQVAGWDVKVLATDIDSNVLARAASGVYPMERVNGLDKARLRRWFQKGKGELGGKARLKPEVRRLIEFGQLNLMQQWSIDSPKDVIFCRNVIIYFDKESKIKLIDRYADNLKVGGYLFIGHSESLFKLTDRFELIGQTIYRKVK</sequence>
<dbReference type="Pfam" id="PF01739">
    <property type="entry name" value="CheR"/>
    <property type="match status" value="1"/>
</dbReference>
<keyword evidence="4 5" id="KW-0949">S-adenosyl-L-methionine</keyword>
<feature type="binding site" evidence="6">
    <location>
        <begin position="206"/>
        <end position="207"/>
    </location>
    <ligand>
        <name>S-adenosyl-L-methionine</name>
        <dbReference type="ChEBI" id="CHEBI:59789"/>
    </ligand>
</feature>
<feature type="binding site" evidence="6">
    <location>
        <position position="122"/>
    </location>
    <ligand>
        <name>S-adenosyl-L-methionine</name>
        <dbReference type="ChEBI" id="CHEBI:59789"/>
    </ligand>
</feature>
<comment type="function">
    <text evidence="5">Methylation of the membrane-bound methyl-accepting chemotaxis proteins (MCP) to form gamma-glutamyl methyl ester residues in MCP.</text>
</comment>
<dbReference type="SUPFAM" id="SSF53335">
    <property type="entry name" value="S-adenosyl-L-methionine-dependent methyltransferases"/>
    <property type="match status" value="1"/>
</dbReference>
<keyword evidence="9" id="KW-1185">Reference proteome</keyword>
<dbReference type="InterPro" id="IPR000780">
    <property type="entry name" value="CheR_MeTrfase"/>
</dbReference>
<evidence type="ECO:0000256" key="6">
    <source>
        <dbReference type="PIRSR" id="PIRSR000410-1"/>
    </source>
</evidence>
<dbReference type="AlphaFoldDB" id="A0A370DD20"/>
<evidence type="ECO:0000256" key="1">
    <source>
        <dbReference type="ARBA" id="ARBA00001541"/>
    </source>
</evidence>
<dbReference type="InterPro" id="IPR029063">
    <property type="entry name" value="SAM-dependent_MTases_sf"/>
</dbReference>
<organism evidence="8 9">
    <name type="scientific">endosymbiont of Escarpia spicata</name>
    <dbReference type="NCBI Taxonomy" id="2200908"/>
    <lineage>
        <taxon>Bacteria</taxon>
        <taxon>Pseudomonadati</taxon>
        <taxon>Pseudomonadota</taxon>
        <taxon>Gammaproteobacteria</taxon>
        <taxon>sulfur-oxidizing symbionts</taxon>
    </lineage>
</organism>
<dbReference type="InterPro" id="IPR050903">
    <property type="entry name" value="Bact_Chemotaxis_MeTrfase"/>
</dbReference>
<dbReference type="Proteomes" id="UP000254771">
    <property type="component" value="Unassembled WGS sequence"/>
</dbReference>
<dbReference type="InterPro" id="IPR026024">
    <property type="entry name" value="Chemotaxis_MeTrfase_CheR"/>
</dbReference>
<dbReference type="SUPFAM" id="SSF47757">
    <property type="entry name" value="Chemotaxis receptor methyltransferase CheR, N-terminal domain"/>
    <property type="match status" value="1"/>
</dbReference>
<evidence type="ECO:0000256" key="4">
    <source>
        <dbReference type="ARBA" id="ARBA00022691"/>
    </source>
</evidence>
<dbReference type="GO" id="GO:0032259">
    <property type="term" value="P:methylation"/>
    <property type="evidence" value="ECO:0007669"/>
    <property type="project" value="UniProtKB-KW"/>
</dbReference>
<protein>
    <recommendedName>
        <fullName evidence="5">Chemotaxis protein methyltransferase</fullName>
        <ecNumber evidence="5">2.1.1.80</ecNumber>
    </recommendedName>
</protein>
<dbReference type="PANTHER" id="PTHR24422">
    <property type="entry name" value="CHEMOTAXIS PROTEIN METHYLTRANSFERASE"/>
    <property type="match status" value="1"/>
</dbReference>
<feature type="binding site" evidence="6">
    <location>
        <begin position="223"/>
        <end position="224"/>
    </location>
    <ligand>
        <name>S-adenosyl-L-methionine</name>
        <dbReference type="ChEBI" id="CHEBI:59789"/>
    </ligand>
</feature>
<dbReference type="InterPro" id="IPR022642">
    <property type="entry name" value="CheR_C"/>
</dbReference>
<evidence type="ECO:0000256" key="3">
    <source>
        <dbReference type="ARBA" id="ARBA00022679"/>
    </source>
</evidence>
<dbReference type="PROSITE" id="PS50123">
    <property type="entry name" value="CHER"/>
    <property type="match status" value="1"/>
</dbReference>
<gene>
    <name evidence="8" type="ORF">DIZ78_17390</name>
</gene>
<feature type="domain" description="CheR-type methyltransferase" evidence="7">
    <location>
        <begin position="1"/>
        <end position="278"/>
    </location>
</feature>
<comment type="catalytic activity">
    <reaction evidence="1 5">
        <text>L-glutamyl-[protein] + S-adenosyl-L-methionine = [protein]-L-glutamate 5-O-methyl ester + S-adenosyl-L-homocysteine</text>
        <dbReference type="Rhea" id="RHEA:24452"/>
        <dbReference type="Rhea" id="RHEA-COMP:10208"/>
        <dbReference type="Rhea" id="RHEA-COMP:10311"/>
        <dbReference type="ChEBI" id="CHEBI:29973"/>
        <dbReference type="ChEBI" id="CHEBI:57856"/>
        <dbReference type="ChEBI" id="CHEBI:59789"/>
        <dbReference type="ChEBI" id="CHEBI:82795"/>
        <dbReference type="EC" id="2.1.1.80"/>
    </reaction>
</comment>
<dbReference type="Gene3D" id="3.40.50.150">
    <property type="entry name" value="Vaccinia Virus protein VP39"/>
    <property type="match status" value="1"/>
</dbReference>
<dbReference type="SMART" id="SM00138">
    <property type="entry name" value="MeTrc"/>
    <property type="match status" value="1"/>
</dbReference>
<dbReference type="PRINTS" id="PR00996">
    <property type="entry name" value="CHERMTFRASE"/>
</dbReference>
<feature type="binding site" evidence="6">
    <location>
        <position position="80"/>
    </location>
    <ligand>
        <name>S-adenosyl-L-methionine</name>
        <dbReference type="ChEBI" id="CHEBI:59789"/>
    </ligand>
</feature>
<dbReference type="InterPro" id="IPR022641">
    <property type="entry name" value="CheR_N"/>
</dbReference>
<dbReference type="PIRSF" id="PIRSF000410">
    <property type="entry name" value="CheR"/>
    <property type="match status" value="1"/>
</dbReference>
<evidence type="ECO:0000256" key="2">
    <source>
        <dbReference type="ARBA" id="ARBA00022603"/>
    </source>
</evidence>
<dbReference type="EC" id="2.1.1.80" evidence="5"/>
<accession>A0A370DD20</accession>
<dbReference type="Pfam" id="PF03705">
    <property type="entry name" value="CheR_N"/>
    <property type="match status" value="1"/>
</dbReference>
<dbReference type="InterPro" id="IPR036804">
    <property type="entry name" value="CheR_N_sf"/>
</dbReference>
<dbReference type="PANTHER" id="PTHR24422:SF19">
    <property type="entry name" value="CHEMOTAXIS PROTEIN METHYLTRANSFERASE"/>
    <property type="match status" value="1"/>
</dbReference>
<feature type="binding site" evidence="6">
    <location>
        <position position="148"/>
    </location>
    <ligand>
        <name>S-adenosyl-L-methionine</name>
        <dbReference type="ChEBI" id="CHEBI:59789"/>
    </ligand>
</feature>
<name>A0A370DD20_9GAMM</name>